<organism evidence="3 4">
    <name type="scientific">Bacillus cereus BAG5X1-1</name>
    <dbReference type="NCBI Taxonomy" id="1053189"/>
    <lineage>
        <taxon>Bacteria</taxon>
        <taxon>Bacillati</taxon>
        <taxon>Bacillota</taxon>
        <taxon>Bacilli</taxon>
        <taxon>Bacillales</taxon>
        <taxon>Bacillaceae</taxon>
        <taxon>Bacillus</taxon>
        <taxon>Bacillus cereus group</taxon>
    </lineage>
</organism>
<dbReference type="PATRIC" id="fig|1053189.3.peg.2159"/>
<dbReference type="AlphaFoldDB" id="J8B1V1"/>
<evidence type="ECO:0000256" key="1">
    <source>
        <dbReference type="SAM" id="Coils"/>
    </source>
</evidence>
<sequence>MDVKYRPEPWQNMGDGMNRITKDALIKLGDANELLKKIDGRIRDLDTDGSIHFNPKDQSQKIGELLESYSTLQKYCGEAGRLVSEHIDKPFLVEMDKFAQKMRDTSILSFKTDNRIGSTTTTVLPGAHAGYGSVPQTIQKKKDKITVEDIFKDSPAFDNVLREEYKELKKQNPDAKLNYEEYKKVVPSTRGFEYKSIEDEQKKLEMVRDIGIGLGIIITTILCPPLGTAAAVVYGAVQIKSGIDGEDWGTHRKLSQEERTANIIFGGLDAIPVVGAVGKGVKAFKGTNELADLAKLLKFKEGIPGFNPNLGKNVVQSLKENNLLKNLKIQGWKTVDKINDADYFIKGLVAKGVDSVTPFVKGVEILPDGSVARTGTNYSGKFQEAHDASKASIQSRISNLESGGVKATGKVGYGSNISDNISKEIKELDKEINRLKIEGNDKEVKRLTREKNKLANKLDTKDVISDHYDLKVAKEYERKIDNSKYFSHDKGDFGEEVTKIVARDSDLGKDVSDLFQVGRNGIDAAFLSKGPPPKLTIIESKASDSASFSYSDKQKKGGDTYFQDMVNSDDPRYANFRDNLENLMEESPDLQFDFIRVETDIKITDTGFGVDELKVKDWNKKID</sequence>
<reference evidence="3 4" key="1">
    <citation type="submission" date="2012-04" db="EMBL/GenBank/DDBJ databases">
        <title>The Genome Sequence of Bacillus cereus BAG5X1-1.</title>
        <authorList>
            <consortium name="The Broad Institute Genome Sequencing Platform"/>
            <consortium name="The Broad Institute Genome Sequencing Center for Infectious Disease"/>
            <person name="Feldgarden M."/>
            <person name="Van der Auwera G.A."/>
            <person name="Mahillon J."/>
            <person name="Duprez V."/>
            <person name="Timmery S."/>
            <person name="Mattelet C."/>
            <person name="Dierick K."/>
            <person name="Sun M."/>
            <person name="Yu Z."/>
            <person name="Zhu L."/>
            <person name="Hu X."/>
            <person name="Shank E.B."/>
            <person name="Swiecicka I."/>
            <person name="Hansen B.M."/>
            <person name="Andrup L."/>
            <person name="Young S.K."/>
            <person name="Zeng Q."/>
            <person name="Gargeya S."/>
            <person name="Fitzgerald M."/>
            <person name="Haas B."/>
            <person name="Abouelleil A."/>
            <person name="Alvarado L."/>
            <person name="Arachchi H.M."/>
            <person name="Berlin A."/>
            <person name="Chapman S.B."/>
            <person name="Goldberg J."/>
            <person name="Griggs A."/>
            <person name="Gujja S."/>
            <person name="Hansen M."/>
            <person name="Howarth C."/>
            <person name="Imamovic A."/>
            <person name="Larimer J."/>
            <person name="McCowen C."/>
            <person name="Montmayeur A."/>
            <person name="Murphy C."/>
            <person name="Neiman D."/>
            <person name="Pearson M."/>
            <person name="Priest M."/>
            <person name="Roberts A."/>
            <person name="Saif S."/>
            <person name="Shea T."/>
            <person name="Sisk P."/>
            <person name="Sykes S."/>
            <person name="Wortman J."/>
            <person name="Nusbaum C."/>
            <person name="Birren B."/>
        </authorList>
    </citation>
    <scope>NUCLEOTIDE SEQUENCE [LARGE SCALE GENOMIC DNA]</scope>
    <source>
        <strain evidence="3 4">BAG5X1-1</strain>
    </source>
</reference>
<name>J8B1V1_BACCE</name>
<evidence type="ECO:0000259" key="2">
    <source>
        <dbReference type="Pfam" id="PF14448"/>
    </source>
</evidence>
<keyword evidence="1" id="KW-0175">Coiled coil</keyword>
<dbReference type="EMBL" id="AHDJ01000023">
    <property type="protein sequence ID" value="EJQ45750.1"/>
    <property type="molecule type" value="Genomic_DNA"/>
</dbReference>
<gene>
    <name evidence="3" type="ORF">IEE_02128</name>
</gene>
<feature type="coiled-coil region" evidence="1">
    <location>
        <begin position="418"/>
        <end position="457"/>
    </location>
</feature>
<dbReference type="HOGENOM" id="CLU_031044_1_0_9"/>
<feature type="domain" description="Toxin/Nuclease N-terminal" evidence="2">
    <location>
        <begin position="354"/>
        <end position="409"/>
    </location>
</feature>
<evidence type="ECO:0000313" key="4">
    <source>
        <dbReference type="Proteomes" id="UP000006600"/>
    </source>
</evidence>
<accession>J8B1V1</accession>
<dbReference type="PANTHER" id="PTHR34976">
    <property type="entry name" value="RIBONUCLEASE YQCG-RELATED"/>
    <property type="match status" value="1"/>
</dbReference>
<dbReference type="Proteomes" id="UP000006600">
    <property type="component" value="Unassembled WGS sequence"/>
</dbReference>
<proteinExistence type="predicted"/>
<dbReference type="RefSeq" id="WP_002199910.1">
    <property type="nucleotide sequence ID" value="NZ_JH791996.1"/>
</dbReference>
<dbReference type="InterPro" id="IPR027803">
    <property type="entry name" value="Toxin/Nuc_N"/>
</dbReference>
<protein>
    <recommendedName>
        <fullName evidence="2">Toxin/Nuclease N-terminal domain-containing protein</fullName>
    </recommendedName>
</protein>
<comment type="caution">
    <text evidence="3">The sequence shown here is derived from an EMBL/GenBank/DDBJ whole genome shotgun (WGS) entry which is preliminary data.</text>
</comment>
<dbReference type="Pfam" id="PF14448">
    <property type="entry name" value="Nuc_N"/>
    <property type="match status" value="1"/>
</dbReference>
<dbReference type="InterPro" id="IPR051768">
    <property type="entry name" value="Bact_secretion_toxin"/>
</dbReference>
<dbReference type="PANTHER" id="PTHR34976:SF2">
    <property type="entry name" value="TYPE VII SECRETION SYSTEM PROTEIN ESSD"/>
    <property type="match status" value="1"/>
</dbReference>
<evidence type="ECO:0000313" key="3">
    <source>
        <dbReference type="EMBL" id="EJQ45750.1"/>
    </source>
</evidence>